<reference evidence="8" key="1">
    <citation type="submission" date="2016-09" db="EMBL/GenBank/DDBJ databases">
        <title>Streptomyces puniciscabiei strain:TW1S1 Genome sequencing and assembly.</title>
        <authorList>
            <person name="Kim M.-K."/>
            <person name="Kim S.B."/>
        </authorList>
    </citation>
    <scope>NUCLEOTIDE SEQUENCE [LARGE SCALE GENOMIC DNA]</scope>
    <source>
        <strain evidence="8">TW1S1</strain>
    </source>
</reference>
<dbReference type="AlphaFoldDB" id="A0A1D7Y6J1"/>
<evidence type="ECO:0000256" key="3">
    <source>
        <dbReference type="ARBA" id="ARBA00022618"/>
    </source>
</evidence>
<dbReference type="EMBL" id="CP017248">
    <property type="protein sequence ID" value="AOR31237.1"/>
    <property type="molecule type" value="Genomic_DNA"/>
</dbReference>
<keyword evidence="4" id="KW-0749">Sporulation</keyword>
<proteinExistence type="inferred from homology"/>
<name>A0A1D7Y6J1_9ACTN</name>
<evidence type="ECO:0000256" key="6">
    <source>
        <dbReference type="ARBA" id="ARBA00023306"/>
    </source>
</evidence>
<evidence type="ECO:0000256" key="2">
    <source>
        <dbReference type="ARBA" id="ARBA00009323"/>
    </source>
</evidence>
<keyword evidence="6" id="KW-0131">Cell cycle</keyword>
<comment type="subcellular location">
    <subcellularLocation>
        <location evidence="1">Cell septum</location>
    </subcellularLocation>
</comment>
<evidence type="ECO:0000256" key="1">
    <source>
        <dbReference type="ARBA" id="ARBA00004431"/>
    </source>
</evidence>
<protein>
    <recommendedName>
        <fullName evidence="9">Sporulation protein SsgA</fullName>
    </recommendedName>
</protein>
<dbReference type="Gene3D" id="2.30.31.20">
    <property type="entry name" value="Sporulation-specific cell division protein SsgB"/>
    <property type="match status" value="1"/>
</dbReference>
<organism evidence="7 8">
    <name type="scientific">Streptomyces fodineus</name>
    <dbReference type="NCBI Taxonomy" id="1904616"/>
    <lineage>
        <taxon>Bacteria</taxon>
        <taxon>Bacillati</taxon>
        <taxon>Actinomycetota</taxon>
        <taxon>Actinomycetes</taxon>
        <taxon>Kitasatosporales</taxon>
        <taxon>Streptomycetaceae</taxon>
        <taxon>Streptomyces</taxon>
    </lineage>
</organism>
<sequence>MESLRTVVRAVTAQLVVSRTYSQPLCMRLRYEPADPYVVRAAFFVHSDEPVEWVLGRDLLADGLNGCAGHGDVRIWSAANRGDPAMYIALGSRAGTALVEVPVHDVKTFLERTETVVPRGTESERIDWDAELAYLLSQS</sequence>
<dbReference type="GO" id="GO:0030428">
    <property type="term" value="C:cell septum"/>
    <property type="evidence" value="ECO:0007669"/>
    <property type="project" value="UniProtKB-SubCell"/>
</dbReference>
<dbReference type="GO" id="GO:0030435">
    <property type="term" value="P:sporulation resulting in formation of a cellular spore"/>
    <property type="evidence" value="ECO:0007669"/>
    <property type="project" value="UniProtKB-KW"/>
</dbReference>
<evidence type="ECO:0000256" key="5">
    <source>
        <dbReference type="ARBA" id="ARBA00023210"/>
    </source>
</evidence>
<evidence type="ECO:0000313" key="7">
    <source>
        <dbReference type="EMBL" id="AOR31237.1"/>
    </source>
</evidence>
<comment type="similarity">
    <text evidence="2">Belongs to the SsgA family.</text>
</comment>
<gene>
    <name evidence="7" type="ORF">BFF78_09425</name>
</gene>
<keyword evidence="3" id="KW-0132">Cell division</keyword>
<keyword evidence="5" id="KW-0717">Septation</keyword>
<evidence type="ECO:0008006" key="9">
    <source>
        <dbReference type="Google" id="ProtNLM"/>
    </source>
</evidence>
<accession>A0A1D7Y6J1</accession>
<dbReference type="Proteomes" id="UP000094960">
    <property type="component" value="Chromosome"/>
</dbReference>
<dbReference type="Pfam" id="PF04686">
    <property type="entry name" value="SsgA"/>
    <property type="match status" value="1"/>
</dbReference>
<dbReference type="KEGG" id="spun:BFF78_09425"/>
<dbReference type="GO" id="GO:0000917">
    <property type="term" value="P:division septum assembly"/>
    <property type="evidence" value="ECO:0007669"/>
    <property type="project" value="UniProtKB-KW"/>
</dbReference>
<dbReference type="InterPro" id="IPR006776">
    <property type="entry name" value="SsgB"/>
</dbReference>
<dbReference type="InterPro" id="IPR038658">
    <property type="entry name" value="SsgB_sf"/>
</dbReference>
<evidence type="ECO:0000313" key="8">
    <source>
        <dbReference type="Proteomes" id="UP000094960"/>
    </source>
</evidence>
<keyword evidence="8" id="KW-1185">Reference proteome</keyword>
<evidence type="ECO:0000256" key="4">
    <source>
        <dbReference type="ARBA" id="ARBA00022969"/>
    </source>
</evidence>